<protein>
    <submittedName>
        <fullName evidence="8">Transcription factor TCP subgroup</fullName>
    </submittedName>
</protein>
<feature type="compositionally biased region" description="Basic and acidic residues" evidence="6">
    <location>
        <begin position="15"/>
        <end position="31"/>
    </location>
</feature>
<sequence>MWDSGQLAEHIEIADREQRKRSAAVRSEHKPSLIRNQQGQESSFKPLTNREHPQIHIQIQNQNQHIFANYELYQNPIKIHFPKPSEVQYSLPKPQENATTARDRGKKQRMKKSSGGEIIQVQGGHIVRSTGRKDRHSKVYTAKGPRDRRVRLSAYTAIQFYDVQDRLGCDRPSKALDWLIKKAKPAIDKLAERPPWNPSSDLNGIAVAEHLAENPSGDSSFVNHHHHHHHHQSLDSEPIDVDAMKSLFPTSTSNPASMNFQNYPSDQTRDLCLSLQSFQDPTLGNSNPNANSNLNQPFFSNPIPLNFNSNSHSGNWGEQRIESWNFLNSTQLPPPPPPSAAAALLAQSQSSIFFSQRGPLQSSFNPAIRAWDDLSMSSSSDHPQKMSEIHPSFVGFQIPARIQGEDEHDNDEVSDKPSDSSPDSRH</sequence>
<keyword evidence="9" id="KW-1185">Reference proteome</keyword>
<evidence type="ECO:0000256" key="2">
    <source>
        <dbReference type="ARBA" id="ARBA00023015"/>
    </source>
</evidence>
<keyword evidence="5" id="KW-0539">Nucleus</keyword>
<name>A0AAN8V1A7_9MAGN</name>
<proteinExistence type="predicted"/>
<dbReference type="Pfam" id="PF03634">
    <property type="entry name" value="TCP"/>
    <property type="match status" value="1"/>
</dbReference>
<feature type="region of interest" description="Disordered" evidence="6">
    <location>
        <begin position="214"/>
        <end position="238"/>
    </location>
</feature>
<dbReference type="InterPro" id="IPR017887">
    <property type="entry name" value="TF_TCP_subgr"/>
</dbReference>
<keyword evidence="2" id="KW-0805">Transcription regulation</keyword>
<keyword evidence="3" id="KW-0238">DNA-binding</keyword>
<feature type="region of interest" description="Disordered" evidence="6">
    <location>
        <begin position="397"/>
        <end position="426"/>
    </location>
</feature>
<evidence type="ECO:0000313" key="9">
    <source>
        <dbReference type="Proteomes" id="UP001370490"/>
    </source>
</evidence>
<reference evidence="8 9" key="1">
    <citation type="submission" date="2023-12" db="EMBL/GenBank/DDBJ databases">
        <title>A high-quality genome assembly for Dillenia turbinata (Dilleniales).</title>
        <authorList>
            <person name="Chanderbali A."/>
        </authorList>
    </citation>
    <scope>NUCLEOTIDE SEQUENCE [LARGE SCALE GENOMIC DNA]</scope>
    <source>
        <strain evidence="8">LSX21</strain>
        <tissue evidence="8">Leaf</tissue>
    </source>
</reference>
<gene>
    <name evidence="8" type="ORF">RJ641_017574</name>
</gene>
<dbReference type="InterPro" id="IPR005333">
    <property type="entry name" value="Transcription_factor_TCP"/>
</dbReference>
<dbReference type="AlphaFoldDB" id="A0AAN8V1A7"/>
<dbReference type="PANTHER" id="PTHR31072:SF240">
    <property type="entry name" value="TRANSCRIPTION FACTOR TCP10"/>
    <property type="match status" value="1"/>
</dbReference>
<dbReference type="GO" id="GO:0003700">
    <property type="term" value="F:DNA-binding transcription factor activity"/>
    <property type="evidence" value="ECO:0007669"/>
    <property type="project" value="InterPro"/>
</dbReference>
<dbReference type="PANTHER" id="PTHR31072">
    <property type="entry name" value="TRANSCRIPTION FACTOR TCP4-RELATED"/>
    <property type="match status" value="1"/>
</dbReference>
<dbReference type="Proteomes" id="UP001370490">
    <property type="component" value="Unassembled WGS sequence"/>
</dbReference>
<dbReference type="GO" id="GO:0005634">
    <property type="term" value="C:nucleus"/>
    <property type="evidence" value="ECO:0007669"/>
    <property type="project" value="UniProtKB-SubCell"/>
</dbReference>
<accession>A0AAN8V1A7</accession>
<evidence type="ECO:0000256" key="6">
    <source>
        <dbReference type="SAM" id="MobiDB-lite"/>
    </source>
</evidence>
<dbReference type="GO" id="GO:2000032">
    <property type="term" value="P:regulation of secondary shoot formation"/>
    <property type="evidence" value="ECO:0007669"/>
    <property type="project" value="TreeGrafter"/>
</dbReference>
<comment type="subcellular location">
    <subcellularLocation>
        <location evidence="1">Nucleus</location>
    </subcellularLocation>
</comment>
<evidence type="ECO:0000256" key="1">
    <source>
        <dbReference type="ARBA" id="ARBA00004123"/>
    </source>
</evidence>
<keyword evidence="4" id="KW-0804">Transcription</keyword>
<feature type="region of interest" description="Disordered" evidence="6">
    <location>
        <begin position="86"/>
        <end position="116"/>
    </location>
</feature>
<evidence type="ECO:0000256" key="5">
    <source>
        <dbReference type="ARBA" id="ARBA00023242"/>
    </source>
</evidence>
<feature type="region of interest" description="Disordered" evidence="6">
    <location>
        <begin position="15"/>
        <end position="45"/>
    </location>
</feature>
<organism evidence="8 9">
    <name type="scientific">Dillenia turbinata</name>
    <dbReference type="NCBI Taxonomy" id="194707"/>
    <lineage>
        <taxon>Eukaryota</taxon>
        <taxon>Viridiplantae</taxon>
        <taxon>Streptophyta</taxon>
        <taxon>Embryophyta</taxon>
        <taxon>Tracheophyta</taxon>
        <taxon>Spermatophyta</taxon>
        <taxon>Magnoliopsida</taxon>
        <taxon>eudicotyledons</taxon>
        <taxon>Gunneridae</taxon>
        <taxon>Pentapetalae</taxon>
        <taxon>Dilleniales</taxon>
        <taxon>Dilleniaceae</taxon>
        <taxon>Dillenia</taxon>
    </lineage>
</organism>
<evidence type="ECO:0000313" key="8">
    <source>
        <dbReference type="EMBL" id="KAK6919152.1"/>
    </source>
</evidence>
<evidence type="ECO:0000256" key="4">
    <source>
        <dbReference type="ARBA" id="ARBA00023163"/>
    </source>
</evidence>
<feature type="domain" description="TCP" evidence="7">
    <location>
        <begin position="132"/>
        <end position="190"/>
    </location>
</feature>
<dbReference type="PROSITE" id="PS51369">
    <property type="entry name" value="TCP"/>
    <property type="match status" value="1"/>
</dbReference>
<dbReference type="GO" id="GO:0043565">
    <property type="term" value="F:sequence-specific DNA binding"/>
    <property type="evidence" value="ECO:0007669"/>
    <property type="project" value="TreeGrafter"/>
</dbReference>
<evidence type="ECO:0000256" key="3">
    <source>
        <dbReference type="ARBA" id="ARBA00023125"/>
    </source>
</evidence>
<comment type="caution">
    <text evidence="8">The sequence shown here is derived from an EMBL/GenBank/DDBJ whole genome shotgun (WGS) entry which is preliminary data.</text>
</comment>
<evidence type="ECO:0000259" key="7">
    <source>
        <dbReference type="PROSITE" id="PS51369"/>
    </source>
</evidence>
<feature type="compositionally biased region" description="Polar residues" evidence="6">
    <location>
        <begin position="34"/>
        <end position="45"/>
    </location>
</feature>
<feature type="compositionally biased region" description="Basic and acidic residues" evidence="6">
    <location>
        <begin position="411"/>
        <end position="426"/>
    </location>
</feature>
<dbReference type="EMBL" id="JBAMMX010000022">
    <property type="protein sequence ID" value="KAK6919152.1"/>
    <property type="molecule type" value="Genomic_DNA"/>
</dbReference>